<keyword evidence="13" id="KW-0511">Multifunctional enzyme</keyword>
<evidence type="ECO:0000256" key="12">
    <source>
        <dbReference type="ARBA" id="ARBA00023239"/>
    </source>
</evidence>
<evidence type="ECO:0000256" key="17">
    <source>
        <dbReference type="HAMAP-Rule" id="MF_01965"/>
    </source>
</evidence>
<evidence type="ECO:0000256" key="3">
    <source>
        <dbReference type="ARBA" id="ARBA00006001"/>
    </source>
</evidence>
<dbReference type="PANTHER" id="PTHR12592:SF0">
    <property type="entry name" value="ATP-DEPENDENT (S)-NAD(P)H-HYDRATE DEHYDRATASE"/>
    <property type="match status" value="1"/>
</dbReference>
<keyword evidence="8 17" id="KW-0521">NADP</keyword>
<feature type="domain" description="YjeF C-terminal" evidence="20">
    <location>
        <begin position="215"/>
        <end position="481"/>
    </location>
</feature>
<dbReference type="PROSITE" id="PS51385">
    <property type="entry name" value="YJEF_N"/>
    <property type="match status" value="1"/>
</dbReference>
<evidence type="ECO:0000256" key="5">
    <source>
        <dbReference type="ARBA" id="ARBA00022723"/>
    </source>
</evidence>
<evidence type="ECO:0000256" key="14">
    <source>
        <dbReference type="ARBA" id="ARBA00025153"/>
    </source>
</evidence>
<comment type="function">
    <text evidence="17">Catalyzes the dehydration of the S-form of NAD(P)HX at the expense of ADP, which is converted to AMP. Together with NAD(P)HX epimerase, which catalyzes the epimerization of the S- and R-forms, the enzyme allows the repair of both epimers of NAD(P)HX, a damaged form of NAD(P)H that is a result of enzymatic or heat-dependent hydration.</text>
</comment>
<keyword evidence="12 17" id="KW-0456">Lyase</keyword>
<dbReference type="InterPro" id="IPR004443">
    <property type="entry name" value="YjeF_N_dom"/>
</dbReference>
<dbReference type="NCBIfam" id="TIGR00196">
    <property type="entry name" value="yjeF_cterm"/>
    <property type="match status" value="1"/>
</dbReference>
<evidence type="ECO:0000256" key="19">
    <source>
        <dbReference type="PIRNR" id="PIRNR017184"/>
    </source>
</evidence>
<dbReference type="GO" id="GO:0005524">
    <property type="term" value="F:ATP binding"/>
    <property type="evidence" value="ECO:0007669"/>
    <property type="project" value="UniProtKB-UniRule"/>
</dbReference>
<comment type="similarity">
    <text evidence="3 19">In the N-terminal section; belongs to the NnrE/AIBP family.</text>
</comment>
<dbReference type="InterPro" id="IPR036652">
    <property type="entry name" value="YjeF_N_dom_sf"/>
</dbReference>
<sequence>MYIVNSKEMKNIDELTISKGLQESILMEQAAFSVKEIVEDLNPKKILVMAGTGNNGGDGLAVARLLKNDGYDVHVCIIGNEENASYGFVNQKDICKEYQVDFIDEIKDLNNFDVLVDGIIGVGLAGEIKGELLDIIDHVNSCNCKVVSIDIPTGISSDTGKIMKKAIKADITVTFGYLKIGHLLYPGRSYSGEIKLSQISFYKGYEKNLKRFLLTEEKIRDILPKRPKDSHKYNFGSIAVIAGSKEYSGAPILSALGAQLSGAGMVYLITPSYTPILEHEPSVIYTDFNKNYFEKNDLIKIKGKIEKSDVILIGPGIGQNSNDFIKEILEKYSHKKIVIDADAIGVIKKVKTNKNMLITPHAGEFQKLLKKEIESIEDIENYSLEKNINVLYKSTTSLITDGDNSYFNVFGNDALSKGGTGDLVSGVIASYIAQGCTVIDSTLIATYLVYKTGYDLGIENTNFTVTPLQIAKNLNRELIKLRGD</sequence>
<comment type="subunit">
    <text evidence="17">Homotetramer.</text>
</comment>
<dbReference type="GO" id="GO:0046496">
    <property type="term" value="P:nicotinamide nucleotide metabolic process"/>
    <property type="evidence" value="ECO:0007669"/>
    <property type="project" value="UniProtKB-UniRule"/>
</dbReference>
<keyword evidence="10 17" id="KW-0520">NAD</keyword>
<dbReference type="EMBL" id="SRME01000001">
    <property type="protein sequence ID" value="TGG89149.1"/>
    <property type="molecule type" value="Genomic_DNA"/>
</dbReference>
<dbReference type="EC" id="5.1.99.6" evidence="19"/>
<feature type="binding site" evidence="17">
    <location>
        <position position="250"/>
    </location>
    <ligand>
        <name>(6S)-NADPHX</name>
        <dbReference type="ChEBI" id="CHEBI:64076"/>
    </ligand>
</feature>
<evidence type="ECO:0000256" key="6">
    <source>
        <dbReference type="ARBA" id="ARBA00022741"/>
    </source>
</evidence>
<evidence type="ECO:0000256" key="15">
    <source>
        <dbReference type="ARBA" id="ARBA00048238"/>
    </source>
</evidence>
<feature type="binding site" evidence="18">
    <location>
        <position position="153"/>
    </location>
    <ligand>
        <name>K(+)</name>
        <dbReference type="ChEBI" id="CHEBI:29103"/>
    </ligand>
</feature>
<dbReference type="CDD" id="cd01171">
    <property type="entry name" value="YXKO-related"/>
    <property type="match status" value="1"/>
</dbReference>
<dbReference type="HAMAP" id="MF_01965">
    <property type="entry name" value="NADHX_dehydratase"/>
    <property type="match status" value="1"/>
</dbReference>
<comment type="cofactor">
    <cofactor evidence="18 19">
        <name>K(+)</name>
        <dbReference type="ChEBI" id="CHEBI:29103"/>
    </cofactor>
    <text evidence="18 19">Binds 1 potassium ion per subunit.</text>
</comment>
<dbReference type="InterPro" id="IPR000631">
    <property type="entry name" value="CARKD"/>
</dbReference>
<feature type="binding site" evidence="18">
    <location>
        <position position="55"/>
    </location>
    <ligand>
        <name>K(+)</name>
        <dbReference type="ChEBI" id="CHEBI:29103"/>
    </ligand>
</feature>
<dbReference type="Proteomes" id="UP000297288">
    <property type="component" value="Unassembled WGS sequence"/>
</dbReference>
<accession>A0A4Z0W3J4</accession>
<dbReference type="OrthoDB" id="9806925at2"/>
<evidence type="ECO:0000256" key="10">
    <source>
        <dbReference type="ARBA" id="ARBA00023027"/>
    </source>
</evidence>
<organism evidence="22 23">
    <name type="scientific">Geotoga petraea</name>
    <dbReference type="NCBI Taxonomy" id="28234"/>
    <lineage>
        <taxon>Bacteria</taxon>
        <taxon>Thermotogati</taxon>
        <taxon>Thermotogota</taxon>
        <taxon>Thermotogae</taxon>
        <taxon>Petrotogales</taxon>
        <taxon>Petrotogaceae</taxon>
        <taxon>Geotoga</taxon>
    </lineage>
</organism>
<dbReference type="InterPro" id="IPR029056">
    <property type="entry name" value="Ribokinase-like"/>
</dbReference>
<feature type="binding site" evidence="17">
    <location>
        <position position="361"/>
    </location>
    <ligand>
        <name>(6S)-NADPHX</name>
        <dbReference type="ChEBI" id="CHEBI:64076"/>
    </ligand>
</feature>
<dbReference type="Gene3D" id="3.40.50.10260">
    <property type="entry name" value="YjeF N-terminal domain"/>
    <property type="match status" value="1"/>
</dbReference>
<feature type="binding site" evidence="18">
    <location>
        <position position="150"/>
    </location>
    <ligand>
        <name>(6S)-NADPHX</name>
        <dbReference type="ChEBI" id="CHEBI:64076"/>
    </ligand>
</feature>
<evidence type="ECO:0000313" key="22">
    <source>
        <dbReference type="EMBL" id="TGG89149.1"/>
    </source>
</evidence>
<comment type="caution">
    <text evidence="18">Lacks conserved residue(s) required for the propagation of feature annotation.</text>
</comment>
<keyword evidence="6 17" id="KW-0547">Nucleotide-binding</keyword>
<comment type="caution">
    <text evidence="22">The sequence shown here is derived from an EMBL/GenBank/DDBJ whole genome shotgun (WGS) entry which is preliminary data.</text>
</comment>
<evidence type="ECO:0000256" key="9">
    <source>
        <dbReference type="ARBA" id="ARBA00022958"/>
    </source>
</evidence>
<evidence type="ECO:0000259" key="20">
    <source>
        <dbReference type="PROSITE" id="PS51383"/>
    </source>
</evidence>
<dbReference type="InterPro" id="IPR030677">
    <property type="entry name" value="Nnr"/>
</dbReference>
<keyword evidence="5 18" id="KW-0479">Metal-binding</keyword>
<dbReference type="NCBIfam" id="TIGR00197">
    <property type="entry name" value="yjeF_nterm"/>
    <property type="match status" value="1"/>
</dbReference>
<dbReference type="GO" id="GO:0052855">
    <property type="term" value="F:ADP-dependent NAD(P)H-hydrate dehydratase activity"/>
    <property type="evidence" value="ECO:0007669"/>
    <property type="project" value="UniProtKB-UniRule"/>
</dbReference>
<keyword evidence="9 18" id="KW-0630">Potassium</keyword>
<comment type="catalytic activity">
    <reaction evidence="15 17 19">
        <text>(6S)-NADHX + ADP = AMP + phosphate + NADH + H(+)</text>
        <dbReference type="Rhea" id="RHEA:32223"/>
        <dbReference type="ChEBI" id="CHEBI:15378"/>
        <dbReference type="ChEBI" id="CHEBI:43474"/>
        <dbReference type="ChEBI" id="CHEBI:57945"/>
        <dbReference type="ChEBI" id="CHEBI:64074"/>
        <dbReference type="ChEBI" id="CHEBI:456215"/>
        <dbReference type="ChEBI" id="CHEBI:456216"/>
        <dbReference type="EC" id="4.2.1.136"/>
    </reaction>
</comment>
<feature type="binding site" evidence="18">
    <location>
        <position position="117"/>
    </location>
    <ligand>
        <name>K(+)</name>
        <dbReference type="ChEBI" id="CHEBI:29103"/>
    </ligand>
</feature>
<keyword evidence="11 18" id="KW-0413">Isomerase</keyword>
<dbReference type="AlphaFoldDB" id="A0A4Z0W3J4"/>
<dbReference type="GO" id="GO:0110051">
    <property type="term" value="P:metabolite repair"/>
    <property type="evidence" value="ECO:0007669"/>
    <property type="project" value="TreeGrafter"/>
</dbReference>
<comment type="cofactor">
    <cofactor evidence="17">
        <name>Mg(2+)</name>
        <dbReference type="ChEBI" id="CHEBI:18420"/>
    </cofactor>
</comment>
<evidence type="ECO:0000256" key="11">
    <source>
        <dbReference type="ARBA" id="ARBA00023235"/>
    </source>
</evidence>
<dbReference type="GO" id="GO:0052856">
    <property type="term" value="F:NAD(P)HX epimerase activity"/>
    <property type="evidence" value="ECO:0007669"/>
    <property type="project" value="UniProtKB-UniRule"/>
</dbReference>
<comment type="catalytic activity">
    <reaction evidence="16 17 19">
        <text>(6S)-NADPHX + ADP = AMP + phosphate + NADPH + H(+)</text>
        <dbReference type="Rhea" id="RHEA:32235"/>
        <dbReference type="ChEBI" id="CHEBI:15378"/>
        <dbReference type="ChEBI" id="CHEBI:43474"/>
        <dbReference type="ChEBI" id="CHEBI:57783"/>
        <dbReference type="ChEBI" id="CHEBI:64076"/>
        <dbReference type="ChEBI" id="CHEBI:456215"/>
        <dbReference type="ChEBI" id="CHEBI:456216"/>
        <dbReference type="EC" id="4.2.1.136"/>
    </reaction>
</comment>
<feature type="binding site" evidence="17">
    <location>
        <position position="316"/>
    </location>
    <ligand>
        <name>(6S)-NADPHX</name>
        <dbReference type="ChEBI" id="CHEBI:64076"/>
    </ligand>
</feature>
<comment type="similarity">
    <text evidence="17">Belongs to the NnrD/CARKD family.</text>
</comment>
<dbReference type="HAMAP" id="MF_01966">
    <property type="entry name" value="NADHX_epimerase"/>
    <property type="match status" value="1"/>
</dbReference>
<comment type="function">
    <text evidence="14 19">Bifunctional enzyme that catalyzes the epimerization of the S- and R-forms of NAD(P)HX and the dehydration of the S-form of NAD(P)HX at the expense of ADP, which is converted to AMP. This allows the repair of both epimers of NAD(P)HX, a damaged form of NAD(P)H that is a result of enzymatic or heat-dependent hydration.</text>
</comment>
<dbReference type="EC" id="4.2.1.136" evidence="19"/>
<dbReference type="GO" id="GO:0046872">
    <property type="term" value="F:metal ion binding"/>
    <property type="evidence" value="ECO:0007669"/>
    <property type="project" value="UniProtKB-UniRule"/>
</dbReference>
<comment type="catalytic activity">
    <reaction evidence="1 18 19">
        <text>(6R)-NADHX = (6S)-NADHX</text>
        <dbReference type="Rhea" id="RHEA:32215"/>
        <dbReference type="ChEBI" id="CHEBI:64074"/>
        <dbReference type="ChEBI" id="CHEBI:64075"/>
        <dbReference type="EC" id="5.1.99.6"/>
    </reaction>
</comment>
<gene>
    <name evidence="18" type="primary">nnrE</name>
    <name evidence="17" type="synonym">nnrD</name>
    <name evidence="22" type="ORF">E4650_02860</name>
</gene>
<comment type="function">
    <text evidence="18">Catalyzes the epimerization of the S- and R-forms of NAD(P)HX, a damaged form of NAD(P)H that is a result of enzymatic or heat-dependent hydration. This is a prerequisite for the S-specific NAD(P)H-hydrate dehydratase to allow the repair of both epimers of NAD(P)HX.</text>
</comment>
<comment type="similarity">
    <text evidence="18">Belongs to the NnrE/AIBP family.</text>
</comment>
<dbReference type="SUPFAM" id="SSF53613">
    <property type="entry name" value="Ribokinase-like"/>
    <property type="match status" value="1"/>
</dbReference>
<dbReference type="SUPFAM" id="SSF64153">
    <property type="entry name" value="YjeF N-terminal domain-like"/>
    <property type="match status" value="1"/>
</dbReference>
<dbReference type="PANTHER" id="PTHR12592">
    <property type="entry name" value="ATP-DEPENDENT (S)-NAD(P)H-HYDRATE DEHYDRATASE FAMILY MEMBER"/>
    <property type="match status" value="1"/>
</dbReference>
<feature type="binding site" evidence="17">
    <location>
        <position position="422"/>
    </location>
    <ligand>
        <name>(6S)-NADPHX</name>
        <dbReference type="ChEBI" id="CHEBI:64076"/>
    </ligand>
</feature>
<comment type="catalytic activity">
    <reaction evidence="2 18 19">
        <text>(6R)-NADPHX = (6S)-NADPHX</text>
        <dbReference type="Rhea" id="RHEA:32227"/>
        <dbReference type="ChEBI" id="CHEBI:64076"/>
        <dbReference type="ChEBI" id="CHEBI:64077"/>
        <dbReference type="EC" id="5.1.99.6"/>
    </reaction>
</comment>
<dbReference type="PIRSF" id="PIRSF017184">
    <property type="entry name" value="Nnr"/>
    <property type="match status" value="1"/>
</dbReference>
<evidence type="ECO:0000256" key="4">
    <source>
        <dbReference type="ARBA" id="ARBA00009524"/>
    </source>
</evidence>
<comment type="similarity">
    <text evidence="4 19">In the C-terminal section; belongs to the NnrD/CARKD family.</text>
</comment>
<protein>
    <recommendedName>
        <fullName evidence="19">Bifunctional NAD(P)H-hydrate repair enzyme</fullName>
    </recommendedName>
    <alternativeName>
        <fullName evidence="19">Nicotinamide nucleotide repair protein</fullName>
    </alternativeName>
    <domain>
        <recommendedName>
            <fullName evidence="19">ADP-dependent (S)-NAD(P)H-hydrate dehydratase</fullName>
            <ecNumber evidence="19">4.2.1.136</ecNumber>
        </recommendedName>
        <alternativeName>
            <fullName evidence="19">ADP-dependent NAD(P)HX dehydratase</fullName>
        </alternativeName>
    </domain>
    <domain>
        <recommendedName>
            <fullName evidence="19">NAD(P)H-hydrate epimerase</fullName>
            <ecNumber evidence="19">5.1.99.6</ecNumber>
        </recommendedName>
    </domain>
</protein>
<evidence type="ECO:0000259" key="21">
    <source>
        <dbReference type="PROSITE" id="PS51385"/>
    </source>
</evidence>
<evidence type="ECO:0000256" key="1">
    <source>
        <dbReference type="ARBA" id="ARBA00000013"/>
    </source>
</evidence>
<evidence type="ECO:0000256" key="13">
    <source>
        <dbReference type="ARBA" id="ARBA00023268"/>
    </source>
</evidence>
<dbReference type="Gene3D" id="3.40.1190.20">
    <property type="match status" value="1"/>
</dbReference>
<evidence type="ECO:0000256" key="2">
    <source>
        <dbReference type="ARBA" id="ARBA00000909"/>
    </source>
</evidence>
<evidence type="ECO:0000256" key="18">
    <source>
        <dbReference type="HAMAP-Rule" id="MF_01966"/>
    </source>
</evidence>
<proteinExistence type="inferred from homology"/>
<dbReference type="Pfam" id="PF01256">
    <property type="entry name" value="Carb_kinase"/>
    <property type="match status" value="1"/>
</dbReference>
<reference evidence="22 23" key="1">
    <citation type="submission" date="2019-04" db="EMBL/GenBank/DDBJ databases">
        <title>Draft genome sequence data and analysis of a Fermenting Bacterium, Geotoga petraea strain HO-Geo1, isolated from heavy-oil petroleum reservoir in Russia.</title>
        <authorList>
            <person name="Grouzdev D.S."/>
            <person name="Semenova E.M."/>
            <person name="Sokolova D.S."/>
            <person name="Tourova T.P."/>
            <person name="Poltaraus A.B."/>
            <person name="Nazina T.N."/>
        </authorList>
    </citation>
    <scope>NUCLEOTIDE SEQUENCE [LARGE SCALE GENOMIC DNA]</scope>
    <source>
        <strain evidence="22 23">HO-Geo1</strain>
    </source>
</reference>
<evidence type="ECO:0000256" key="16">
    <source>
        <dbReference type="ARBA" id="ARBA00049209"/>
    </source>
</evidence>
<name>A0A4Z0W3J4_9BACT</name>
<evidence type="ECO:0000256" key="8">
    <source>
        <dbReference type="ARBA" id="ARBA00022857"/>
    </source>
</evidence>
<dbReference type="PROSITE" id="PS51383">
    <property type="entry name" value="YJEF_C_3"/>
    <property type="match status" value="1"/>
</dbReference>
<feature type="binding site" evidence="17">
    <location>
        <position position="421"/>
    </location>
    <ligand>
        <name>AMP</name>
        <dbReference type="ChEBI" id="CHEBI:456215"/>
    </ligand>
</feature>
<dbReference type="RefSeq" id="WP_135402594.1">
    <property type="nucleotide sequence ID" value="NZ_SRME01000001.1"/>
</dbReference>
<keyword evidence="7 17" id="KW-0067">ATP-binding</keyword>
<evidence type="ECO:0000313" key="23">
    <source>
        <dbReference type="Proteomes" id="UP000297288"/>
    </source>
</evidence>
<feature type="binding site" evidence="17">
    <location>
        <begin position="393"/>
        <end position="397"/>
    </location>
    <ligand>
        <name>AMP</name>
        <dbReference type="ChEBI" id="CHEBI:456215"/>
    </ligand>
</feature>
<feature type="binding site" evidence="18">
    <location>
        <begin position="121"/>
        <end position="127"/>
    </location>
    <ligand>
        <name>(6S)-NADPHX</name>
        <dbReference type="ChEBI" id="CHEBI:64076"/>
    </ligand>
</feature>
<feature type="domain" description="YjeF N-terminal" evidence="21">
    <location>
        <begin position="9"/>
        <end position="207"/>
    </location>
</feature>
<evidence type="ECO:0000256" key="7">
    <source>
        <dbReference type="ARBA" id="ARBA00022840"/>
    </source>
</evidence>
<dbReference type="Pfam" id="PF03853">
    <property type="entry name" value="YjeF_N"/>
    <property type="match status" value="1"/>
</dbReference>
<feature type="binding site" evidence="18">
    <location>
        <begin position="54"/>
        <end position="58"/>
    </location>
    <ligand>
        <name>(6S)-NADPHX</name>
        <dbReference type="ChEBI" id="CHEBI:64076"/>
    </ligand>
</feature>